<comment type="caution">
    <text evidence="5">The sequence shown here is derived from an EMBL/GenBank/DDBJ whole genome shotgun (WGS) entry which is preliminary data.</text>
</comment>
<evidence type="ECO:0000256" key="1">
    <source>
        <dbReference type="ARBA" id="ARBA00022884"/>
    </source>
</evidence>
<keyword evidence="6" id="KW-1185">Reference proteome</keyword>
<sequence>MKTAQGVSRRFGFIGYRTESEAQAALEYFNNTYINTSRIVVEKALPYRSEALPRPWSRHTEGSSAYERKHGASAKNKDDYQVEETDAFKEQQRLKDQHVNKLAAAENDPKLQEFLDVMTSRSKGKTWANDDTGVLKGGKDGNAEENIKIAADSDDDLYEDLPAKKPKDEDDGDEGSDDDDEQLGDDGVSMGGQRSHGRSSKSTHEPEAMDVDYDNEHRNNNEQDKDAAIDQIEDTGRLFVRNLTYTCTEADLKDLFSQYGPLSEVNLPVSKDTKRPKGYAYIGFLLPEHAIKAYQEQDMKFFQGRLMHIIPAKEKPQAPEQEILGPNGAKLSKVKREKEAKRKNLAGSDFNWSTLYMSSDAVTGAIADRLGLSKGEVLDPNSSNMAVRLALAETNLVNETKEFFEKHGIVLDSFGKKERSDTIILVKNTPFGTSEDDLRELFGKYGDLGRVLVPPAQTMGVVEFIEPSEARAAFKALAYRRYKDTLIYLEKAPVGLFKEKTSEVTVAGDKKDKSTAKTTISGADLIESTPDTDDSDVATLFVKNLNFSTTPEALRKVFSGLEGYRSSRINVKNDFANPGKTLSMGYGFVEFDSKASAQKALNAMQGYNLDDHALQLKFSHSNPSGSTKKNIKKAESTKLVVHNVPFEATEKELRELFSAYGQLKSLRAPKKFNGGHRGFAFMEFTTKQEAKNVFESMGNIHLYGRHLVLDWAKDDEGVDALREKTGRSYAKEERLGGRVNKKRKVDLDGDNDHEMLE</sequence>
<dbReference type="SMART" id="SM00360">
    <property type="entry name" value="RRM"/>
    <property type="match status" value="4"/>
</dbReference>
<evidence type="ECO:0000313" key="5">
    <source>
        <dbReference type="EMBL" id="KAJ8662537.1"/>
    </source>
</evidence>
<reference evidence="5 6" key="1">
    <citation type="submission" date="2023-03" db="EMBL/GenBank/DDBJ databases">
        <title>Genome sequence of Lichtheimia ornata CBS 291.66.</title>
        <authorList>
            <person name="Mohabir J.T."/>
            <person name="Shea T.P."/>
            <person name="Kurbessoian T."/>
            <person name="Berby B."/>
            <person name="Fontaine J."/>
            <person name="Livny J."/>
            <person name="Gnirke A."/>
            <person name="Stajich J.E."/>
            <person name="Cuomo C.A."/>
        </authorList>
    </citation>
    <scope>NUCLEOTIDE SEQUENCE [LARGE SCALE GENOMIC DNA]</scope>
    <source>
        <strain evidence="5">CBS 291.66</strain>
    </source>
</reference>
<keyword evidence="1 2" id="KW-0694">RNA-binding</keyword>
<evidence type="ECO:0000256" key="2">
    <source>
        <dbReference type="PROSITE-ProRule" id="PRU00176"/>
    </source>
</evidence>
<dbReference type="CDD" id="cd12317">
    <property type="entry name" value="RRM4_RBM19_RRM3_MRD1"/>
    <property type="match status" value="1"/>
</dbReference>
<dbReference type="SUPFAM" id="SSF54928">
    <property type="entry name" value="RNA-binding domain, RBD"/>
    <property type="match status" value="4"/>
</dbReference>
<dbReference type="InterPro" id="IPR000504">
    <property type="entry name" value="RRM_dom"/>
</dbReference>
<protein>
    <recommendedName>
        <fullName evidence="4">RRM domain-containing protein</fullName>
    </recommendedName>
</protein>
<feature type="domain" description="RRM" evidence="4">
    <location>
        <begin position="422"/>
        <end position="494"/>
    </location>
</feature>
<feature type="compositionally biased region" description="Basic and acidic residues" evidence="3">
    <location>
        <begin position="58"/>
        <end position="80"/>
    </location>
</feature>
<dbReference type="GeneID" id="83208916"/>
<evidence type="ECO:0000313" key="6">
    <source>
        <dbReference type="Proteomes" id="UP001234581"/>
    </source>
</evidence>
<gene>
    <name evidence="5" type="ORF">O0I10_001498</name>
</gene>
<feature type="compositionally biased region" description="Acidic residues" evidence="3">
    <location>
        <begin position="169"/>
        <end position="184"/>
    </location>
</feature>
<dbReference type="EMBL" id="JARTCD010000004">
    <property type="protein sequence ID" value="KAJ8662537.1"/>
    <property type="molecule type" value="Genomic_DNA"/>
</dbReference>
<proteinExistence type="predicted"/>
<dbReference type="InterPro" id="IPR012677">
    <property type="entry name" value="Nucleotide-bd_a/b_plait_sf"/>
</dbReference>
<feature type="domain" description="RRM" evidence="4">
    <location>
        <begin position="637"/>
        <end position="714"/>
    </location>
</feature>
<dbReference type="Pfam" id="PF00076">
    <property type="entry name" value="RRM_1"/>
    <property type="match status" value="4"/>
</dbReference>
<feature type="region of interest" description="Disordered" evidence="3">
    <location>
        <begin position="149"/>
        <end position="207"/>
    </location>
</feature>
<dbReference type="GO" id="GO:0003723">
    <property type="term" value="F:RNA binding"/>
    <property type="evidence" value="ECO:0007669"/>
    <property type="project" value="UniProtKB-UniRule"/>
</dbReference>
<dbReference type="InterPro" id="IPR035979">
    <property type="entry name" value="RBD_domain_sf"/>
</dbReference>
<dbReference type="RefSeq" id="XP_058347450.1">
    <property type="nucleotide sequence ID" value="XM_058481593.1"/>
</dbReference>
<feature type="region of interest" description="Disordered" evidence="3">
    <location>
        <begin position="54"/>
        <end position="80"/>
    </location>
</feature>
<dbReference type="CDD" id="cd12320">
    <property type="entry name" value="RRM6_RBM19_RRM5_MRD1"/>
    <property type="match status" value="1"/>
</dbReference>
<dbReference type="PROSITE" id="PS50102">
    <property type="entry name" value="RRM"/>
    <property type="match status" value="4"/>
</dbReference>
<accession>A0AAD7VCW5</accession>
<evidence type="ECO:0000259" key="4">
    <source>
        <dbReference type="PROSITE" id="PS50102"/>
    </source>
</evidence>
<feature type="domain" description="RRM" evidence="4">
    <location>
        <begin position="538"/>
        <end position="621"/>
    </location>
</feature>
<dbReference type="AlphaFoldDB" id="A0AAD7VCW5"/>
<organism evidence="5 6">
    <name type="scientific">Lichtheimia ornata</name>
    <dbReference type="NCBI Taxonomy" id="688661"/>
    <lineage>
        <taxon>Eukaryota</taxon>
        <taxon>Fungi</taxon>
        <taxon>Fungi incertae sedis</taxon>
        <taxon>Mucoromycota</taxon>
        <taxon>Mucoromycotina</taxon>
        <taxon>Mucoromycetes</taxon>
        <taxon>Mucorales</taxon>
        <taxon>Lichtheimiaceae</taxon>
        <taxon>Lichtheimia</taxon>
    </lineage>
</organism>
<feature type="domain" description="RRM" evidence="4">
    <location>
        <begin position="236"/>
        <end position="314"/>
    </location>
</feature>
<evidence type="ECO:0000256" key="3">
    <source>
        <dbReference type="SAM" id="MobiDB-lite"/>
    </source>
</evidence>
<dbReference type="Gene3D" id="3.30.70.330">
    <property type="match status" value="5"/>
</dbReference>
<dbReference type="Proteomes" id="UP001234581">
    <property type="component" value="Unassembled WGS sequence"/>
</dbReference>
<dbReference type="PANTHER" id="PTHR10352">
    <property type="entry name" value="EUKARYOTIC TRANSLATION INITIATION FACTOR 3 SUBUNIT G"/>
    <property type="match status" value="1"/>
</dbReference>
<name>A0AAD7VCW5_9FUNG</name>